<evidence type="ECO:0000313" key="8">
    <source>
        <dbReference type="Proteomes" id="UP000053881"/>
    </source>
</evidence>
<name>A0A0Q9XU55_9BACI</name>
<evidence type="ECO:0000256" key="3">
    <source>
        <dbReference type="ARBA" id="ARBA00022989"/>
    </source>
</evidence>
<dbReference type="InterPro" id="IPR019533">
    <property type="entry name" value="Peptidase_S26"/>
</dbReference>
<dbReference type="Proteomes" id="UP000053881">
    <property type="component" value="Unassembled WGS sequence"/>
</dbReference>
<evidence type="ECO:0000256" key="1">
    <source>
        <dbReference type="ARBA" id="ARBA00004370"/>
    </source>
</evidence>
<sequence length="188" mass="20806">MIGRTILKWMSQAISTLFIILLVCAVFIVLSSRAAGGEPSLFGYQLKAVLSGSMEPEMSVGSLILIQLTDEKEIFQAGDVITFRTDENILITHRIMEIEKSGQQFITKGDNNNGPDTQPVMAQNIVGKYSGVSIPYVGYAFHYMNTKQGALLLLVIPGLLFLGHAVFTIWRALRLIEVSQKSQLKEEL</sequence>
<dbReference type="CDD" id="cd06530">
    <property type="entry name" value="S26_SPase_I"/>
    <property type="match status" value="1"/>
</dbReference>
<dbReference type="GO" id="GO:0006465">
    <property type="term" value="P:signal peptide processing"/>
    <property type="evidence" value="ECO:0007669"/>
    <property type="project" value="UniProtKB-UniRule"/>
</dbReference>
<organism evidence="7 8">
    <name type="scientific">Lederbergia galactosidilytica</name>
    <dbReference type="NCBI Taxonomy" id="217031"/>
    <lineage>
        <taxon>Bacteria</taxon>
        <taxon>Bacillati</taxon>
        <taxon>Bacillota</taxon>
        <taxon>Bacilli</taxon>
        <taxon>Bacillales</taxon>
        <taxon>Bacillaceae</taxon>
        <taxon>Lederbergia</taxon>
    </lineage>
</organism>
<dbReference type="NCBIfam" id="NF046067">
    <property type="entry name" value="SigPepSipWBacil"/>
    <property type="match status" value="1"/>
</dbReference>
<evidence type="ECO:0000256" key="4">
    <source>
        <dbReference type="ARBA" id="ARBA00023136"/>
    </source>
</evidence>
<evidence type="ECO:0000256" key="5">
    <source>
        <dbReference type="NCBIfam" id="TIGR02228"/>
    </source>
</evidence>
<dbReference type="NCBIfam" id="TIGR02228">
    <property type="entry name" value="sigpep_I_arch"/>
    <property type="match status" value="1"/>
</dbReference>
<dbReference type="SUPFAM" id="SSF51306">
    <property type="entry name" value="LexA/Signal peptidase"/>
    <property type="match status" value="1"/>
</dbReference>
<evidence type="ECO:0000256" key="6">
    <source>
        <dbReference type="SAM" id="Phobius"/>
    </source>
</evidence>
<evidence type="ECO:0000256" key="2">
    <source>
        <dbReference type="ARBA" id="ARBA00022692"/>
    </source>
</evidence>
<keyword evidence="3 6" id="KW-1133">Transmembrane helix</keyword>
<dbReference type="InterPro" id="IPR036286">
    <property type="entry name" value="LexA/Signal_pep-like_sf"/>
</dbReference>
<dbReference type="InterPro" id="IPR001733">
    <property type="entry name" value="Peptidase_S26B"/>
</dbReference>
<dbReference type="EC" id="3.4.21.89" evidence="5"/>
<accession>A0A0Q9XU55</accession>
<feature type="transmembrane region" description="Helical" evidence="6">
    <location>
        <begin position="150"/>
        <end position="173"/>
    </location>
</feature>
<comment type="subcellular location">
    <subcellularLocation>
        <location evidence="1">Membrane</location>
    </subcellularLocation>
</comment>
<gene>
    <name evidence="7" type="ORF">ACA29_14320</name>
</gene>
<dbReference type="PANTHER" id="PTHR10806">
    <property type="entry name" value="SIGNAL PEPTIDASE COMPLEX CATALYTIC SUBUNIT SEC11"/>
    <property type="match status" value="1"/>
</dbReference>
<protein>
    <recommendedName>
        <fullName evidence="5">Signal peptidase I</fullName>
        <ecNumber evidence="5">3.4.21.89</ecNumber>
    </recommendedName>
</protein>
<keyword evidence="4 6" id="KW-0472">Membrane</keyword>
<reference evidence="7 8" key="1">
    <citation type="submission" date="2015-06" db="EMBL/GenBank/DDBJ databases">
        <title>Genome sequencing project of Bacillus galactosidilyticus PL133.</title>
        <authorList>
            <person name="Gaiero J."/>
            <person name="Nicol R."/>
            <person name="Habash M."/>
        </authorList>
    </citation>
    <scope>NUCLEOTIDE SEQUENCE [LARGE SCALE GENOMIC DNA]</scope>
    <source>
        <strain evidence="7 8">PL133</strain>
    </source>
</reference>
<dbReference type="GO" id="GO:0009003">
    <property type="term" value="F:signal peptidase activity"/>
    <property type="evidence" value="ECO:0007669"/>
    <property type="project" value="UniProtKB-EC"/>
</dbReference>
<keyword evidence="2 6" id="KW-0812">Transmembrane</keyword>
<dbReference type="PATRIC" id="fig|217031.4.peg.4822"/>
<dbReference type="PRINTS" id="PR00728">
    <property type="entry name" value="SIGNALPTASE"/>
</dbReference>
<dbReference type="GO" id="GO:0004252">
    <property type="term" value="F:serine-type endopeptidase activity"/>
    <property type="evidence" value="ECO:0007669"/>
    <property type="project" value="UniProtKB-UniRule"/>
</dbReference>
<comment type="caution">
    <text evidence="7">The sequence shown here is derived from an EMBL/GenBank/DDBJ whole genome shotgun (WGS) entry which is preliminary data.</text>
</comment>
<dbReference type="EMBL" id="LGPB01000109">
    <property type="protein sequence ID" value="KRG11871.1"/>
    <property type="molecule type" value="Genomic_DNA"/>
</dbReference>
<dbReference type="GO" id="GO:0016020">
    <property type="term" value="C:membrane"/>
    <property type="evidence" value="ECO:0007669"/>
    <property type="project" value="UniProtKB-SubCell"/>
</dbReference>
<proteinExistence type="predicted"/>
<evidence type="ECO:0000313" key="7">
    <source>
        <dbReference type="EMBL" id="KRG11871.1"/>
    </source>
</evidence>
<dbReference type="PANTHER" id="PTHR10806:SF6">
    <property type="entry name" value="SIGNAL PEPTIDASE COMPLEX CATALYTIC SUBUNIT SEC11"/>
    <property type="match status" value="1"/>
</dbReference>
<dbReference type="AlphaFoldDB" id="A0A0Q9XU55"/>